<gene>
    <name evidence="1" type="ORF">JMJ56_18645</name>
</gene>
<organism evidence="1 2">
    <name type="scientific">Belnapia arida</name>
    <dbReference type="NCBI Taxonomy" id="2804533"/>
    <lineage>
        <taxon>Bacteria</taxon>
        <taxon>Pseudomonadati</taxon>
        <taxon>Pseudomonadota</taxon>
        <taxon>Alphaproteobacteria</taxon>
        <taxon>Acetobacterales</taxon>
        <taxon>Roseomonadaceae</taxon>
        <taxon>Belnapia</taxon>
    </lineage>
</organism>
<dbReference type="Proteomes" id="UP000660885">
    <property type="component" value="Unassembled WGS sequence"/>
</dbReference>
<evidence type="ECO:0000313" key="1">
    <source>
        <dbReference type="EMBL" id="MBL6080044.1"/>
    </source>
</evidence>
<sequence length="203" mass="22323">MPNDFKIMHGPVNIPPSAQQEASDPTPAYSNIYNAAMGASNQFGGSSNIEDLIMAVQFERGDILDQQISDQMKDVEKRNKWLQDANAAMNALRNARPNDTTSKVNPYNVEFTNSDGQQESVGQWAYDNGVSSGQAWSDQTQAQVDQSLQSMKSAVDTANSTSQMDMVRLQGLMDKRSQAYDMISNTLQKTDKGTSDVIDKLGQ</sequence>
<keyword evidence="2" id="KW-1185">Reference proteome</keyword>
<reference evidence="1 2" key="1">
    <citation type="submission" date="2021-01" db="EMBL/GenBank/DDBJ databases">
        <title>Belnapia mucosa sp. nov. and Belnapia arida sp. nov., isolated from the Tabernas Desert (Almeria, Spain).</title>
        <authorList>
            <person name="Molina-Menor E."/>
            <person name="Vidal-Verdu A."/>
            <person name="Calonge A."/>
            <person name="Satari L."/>
            <person name="Pereto J."/>
            <person name="Porcar M."/>
        </authorList>
    </citation>
    <scope>NUCLEOTIDE SEQUENCE [LARGE SCALE GENOMIC DNA]</scope>
    <source>
        <strain evidence="1 2">T18</strain>
    </source>
</reference>
<dbReference type="EMBL" id="JAETWB010000010">
    <property type="protein sequence ID" value="MBL6080044.1"/>
    <property type="molecule type" value="Genomic_DNA"/>
</dbReference>
<protein>
    <submittedName>
        <fullName evidence="1">Uncharacterized protein</fullName>
    </submittedName>
</protein>
<comment type="caution">
    <text evidence="1">The sequence shown here is derived from an EMBL/GenBank/DDBJ whole genome shotgun (WGS) entry which is preliminary data.</text>
</comment>
<name>A0ABS1U5T0_9PROT</name>
<evidence type="ECO:0000313" key="2">
    <source>
        <dbReference type="Proteomes" id="UP000660885"/>
    </source>
</evidence>
<accession>A0ABS1U5T0</accession>
<dbReference type="RefSeq" id="WP_202833283.1">
    <property type="nucleotide sequence ID" value="NZ_JAETWB010000010.1"/>
</dbReference>
<proteinExistence type="predicted"/>